<keyword evidence="3" id="KW-1185">Reference proteome</keyword>
<feature type="region of interest" description="Disordered" evidence="1">
    <location>
        <begin position="64"/>
        <end position="108"/>
    </location>
</feature>
<evidence type="ECO:0000256" key="1">
    <source>
        <dbReference type="SAM" id="MobiDB-lite"/>
    </source>
</evidence>
<name>A0AAV7U161_PLEWA</name>
<dbReference type="Proteomes" id="UP001066276">
    <property type="component" value="Chromosome 3_2"/>
</dbReference>
<comment type="caution">
    <text evidence="2">The sequence shown here is derived from an EMBL/GenBank/DDBJ whole genome shotgun (WGS) entry which is preliminary data.</text>
</comment>
<organism evidence="2 3">
    <name type="scientific">Pleurodeles waltl</name>
    <name type="common">Iberian ribbed newt</name>
    <dbReference type="NCBI Taxonomy" id="8319"/>
    <lineage>
        <taxon>Eukaryota</taxon>
        <taxon>Metazoa</taxon>
        <taxon>Chordata</taxon>
        <taxon>Craniata</taxon>
        <taxon>Vertebrata</taxon>
        <taxon>Euteleostomi</taxon>
        <taxon>Amphibia</taxon>
        <taxon>Batrachia</taxon>
        <taxon>Caudata</taxon>
        <taxon>Salamandroidea</taxon>
        <taxon>Salamandridae</taxon>
        <taxon>Pleurodelinae</taxon>
        <taxon>Pleurodeles</taxon>
    </lineage>
</organism>
<evidence type="ECO:0000313" key="2">
    <source>
        <dbReference type="EMBL" id="KAJ1181487.1"/>
    </source>
</evidence>
<gene>
    <name evidence="2" type="ORF">NDU88_006694</name>
</gene>
<sequence>MVFCAFKQIGPLNVEAGEETSVCRASRRHCNKNYFEAFIPSLCPCRALWARALHPSQVAGALHTSGVPPHLLGPQRAHPGEPGAVGADLPAPARSTHSYSCGEPRFSG</sequence>
<proteinExistence type="predicted"/>
<dbReference type="EMBL" id="JANPWB010000006">
    <property type="protein sequence ID" value="KAJ1181487.1"/>
    <property type="molecule type" value="Genomic_DNA"/>
</dbReference>
<reference evidence="2" key="1">
    <citation type="journal article" date="2022" name="bioRxiv">
        <title>Sequencing and chromosome-scale assembly of the giantPleurodeles waltlgenome.</title>
        <authorList>
            <person name="Brown T."/>
            <person name="Elewa A."/>
            <person name="Iarovenko S."/>
            <person name="Subramanian E."/>
            <person name="Araus A.J."/>
            <person name="Petzold A."/>
            <person name="Susuki M."/>
            <person name="Suzuki K.-i.T."/>
            <person name="Hayashi T."/>
            <person name="Toyoda A."/>
            <person name="Oliveira C."/>
            <person name="Osipova E."/>
            <person name="Leigh N.D."/>
            <person name="Simon A."/>
            <person name="Yun M.H."/>
        </authorList>
    </citation>
    <scope>NUCLEOTIDE SEQUENCE</scope>
    <source>
        <strain evidence="2">20211129_DDA</strain>
        <tissue evidence="2">Liver</tissue>
    </source>
</reference>
<protein>
    <submittedName>
        <fullName evidence="2">Uncharacterized protein</fullName>
    </submittedName>
</protein>
<accession>A0AAV7U161</accession>
<dbReference type="AlphaFoldDB" id="A0AAV7U161"/>
<evidence type="ECO:0000313" key="3">
    <source>
        <dbReference type="Proteomes" id="UP001066276"/>
    </source>
</evidence>